<dbReference type="InterPro" id="IPR020355">
    <property type="entry name" value="Uncharacterised_YhcU"/>
</dbReference>
<name>A0ABR8VN26_9BACI</name>
<dbReference type="Proteomes" id="UP000648182">
    <property type="component" value="Unassembled WGS sequence"/>
</dbReference>
<evidence type="ECO:0000313" key="1">
    <source>
        <dbReference type="EMBL" id="MBD8006147.1"/>
    </source>
</evidence>
<dbReference type="EMBL" id="JACSPV010000024">
    <property type="protein sequence ID" value="MBD8006147.1"/>
    <property type="molecule type" value="Genomic_DNA"/>
</dbReference>
<sequence length="134" mass="15826">MRVVFAASKEQKKMISDLIDHLYHSVFPLYFEEMEIDEFIRGEVLKTPGLQEEWLETANDAFQIIAALQVLISLLELNALPIDHSEYQRIFTRNKHILECFDISFPFTYYQFSVLHRPEMAFSLFSRAANEYLI</sequence>
<accession>A0ABR8VN26</accession>
<reference evidence="1 2" key="1">
    <citation type="submission" date="2020-08" db="EMBL/GenBank/DDBJ databases">
        <title>A Genomic Blueprint of the Chicken Gut Microbiome.</title>
        <authorList>
            <person name="Gilroy R."/>
            <person name="Ravi A."/>
            <person name="Getino M."/>
            <person name="Pursley I."/>
            <person name="Horton D.L."/>
            <person name="Alikhan N.-F."/>
            <person name="Baker D."/>
            <person name="Gharbi K."/>
            <person name="Hall N."/>
            <person name="Watson M."/>
            <person name="Adriaenssens E.M."/>
            <person name="Foster-Nyarko E."/>
            <person name="Jarju S."/>
            <person name="Secka A."/>
            <person name="Antonio M."/>
            <person name="Oren A."/>
            <person name="Chaudhuri R."/>
            <person name="La Ragione R.M."/>
            <person name="Hildebrand F."/>
            <person name="Pallen M.J."/>
        </authorList>
    </citation>
    <scope>NUCLEOTIDE SEQUENCE [LARGE SCALE GENOMIC DNA]</scope>
    <source>
        <strain evidence="1 2">Sa1BUA2</strain>
    </source>
</reference>
<keyword evidence="2" id="KW-1185">Reference proteome</keyword>
<comment type="caution">
    <text evidence="1">The sequence shown here is derived from an EMBL/GenBank/DDBJ whole genome shotgun (WGS) entry which is preliminary data.</text>
</comment>
<evidence type="ECO:0000313" key="2">
    <source>
        <dbReference type="Proteomes" id="UP000648182"/>
    </source>
</evidence>
<dbReference type="Pfam" id="PF17326">
    <property type="entry name" value="DUF5365"/>
    <property type="match status" value="1"/>
</dbReference>
<proteinExistence type="predicted"/>
<gene>
    <name evidence="1" type="ORF">H9631_13780</name>
</gene>
<organism evidence="1 2">
    <name type="scientific">Bacillus norwichensis</name>
    <dbReference type="NCBI Taxonomy" id="2762217"/>
    <lineage>
        <taxon>Bacteria</taxon>
        <taxon>Bacillati</taxon>
        <taxon>Bacillota</taxon>
        <taxon>Bacilli</taxon>
        <taxon>Bacillales</taxon>
        <taxon>Bacillaceae</taxon>
        <taxon>Bacillus</taxon>
    </lineage>
</organism>
<dbReference type="RefSeq" id="WP_191813727.1">
    <property type="nucleotide sequence ID" value="NZ_JACSPV010000024.1"/>
</dbReference>
<protein>
    <submittedName>
        <fullName evidence="1">DUF5365 family protein</fullName>
    </submittedName>
</protein>